<evidence type="ECO:0000313" key="2">
    <source>
        <dbReference type="Proteomes" id="UP000826212"/>
    </source>
</evidence>
<name>A0AC61NIF2_9BACT</name>
<protein>
    <submittedName>
        <fullName evidence="1">TIGR02221 family CRISPR-associated protein</fullName>
    </submittedName>
</protein>
<reference evidence="1" key="1">
    <citation type="submission" date="2021-08" db="EMBL/GenBank/DDBJ databases">
        <title>Novel anaerobic bacterium isolated from sea squirt in East Sea, Republic of Korea.</title>
        <authorList>
            <person name="Nguyen T.H."/>
            <person name="Li Z."/>
            <person name="Lee Y.-J."/>
            <person name="Ko J."/>
            <person name="Kim S.-G."/>
        </authorList>
    </citation>
    <scope>NUCLEOTIDE SEQUENCE</scope>
    <source>
        <strain evidence="1">KCTC 25031</strain>
    </source>
</reference>
<keyword evidence="2" id="KW-1185">Reference proteome</keyword>
<dbReference type="Proteomes" id="UP000826212">
    <property type="component" value="Chromosome"/>
</dbReference>
<dbReference type="EMBL" id="CP081303">
    <property type="protein sequence ID" value="QZE15494.1"/>
    <property type="molecule type" value="Genomic_DNA"/>
</dbReference>
<evidence type="ECO:0000313" key="1">
    <source>
        <dbReference type="EMBL" id="QZE15494.1"/>
    </source>
</evidence>
<sequence length="423" mass="49153">MGRNILISFLGKTNYSKTIYQLEGKECSTPTFTPMDALREYYPFEFCYVFGTADSSWDYLLKEEFKNIDLSKEDFIRQKSSLAIRMRDHKIKPEIIHYGKNKHELEENLKIIINALIDLRDGDKIFIDITYSFRSIPLFAMNVIQYLKEVSPLNIEIGGVFYGMFLAKDPSTGIVPLVDMGPTIELMDWIKAASEFKDHQTADKFASLLGRNDLKQEAERMQSYIAINSVTHLRKSVTEFKNLWLNVSDSIHKRLVSPAVLDFPDNISKRGEGKEYLILAKLSDLQWKQGQYLASITSCWEALISYVWSIYKSHNNKGYPKSFCFNIISKHLCGKEYFYYDSLPSIDNEFREKIDDFRGYRNMMVHADEKKGYELDADMIDKELKETRRQIIESIRTNIIGPVAYRIVSSENFGNDLKDKKSK</sequence>
<proteinExistence type="predicted"/>
<gene>
    <name evidence="1" type="ORF">K4L44_06590</name>
</gene>
<accession>A0AC61NIF2</accession>
<organism evidence="1 2">
    <name type="scientific">Halosquirtibacter laminarini</name>
    <dbReference type="NCBI Taxonomy" id="3374600"/>
    <lineage>
        <taxon>Bacteria</taxon>
        <taxon>Pseudomonadati</taxon>
        <taxon>Bacteroidota</taxon>
        <taxon>Bacteroidia</taxon>
        <taxon>Marinilabiliales</taxon>
        <taxon>Prolixibacteraceae</taxon>
        <taxon>Halosquirtibacter</taxon>
    </lineage>
</organism>